<comment type="caution">
    <text evidence="5">The sequence shown here is derived from an EMBL/GenBank/DDBJ whole genome shotgun (WGS) entry which is preliminary data.</text>
</comment>
<dbReference type="RefSeq" id="WP_115550968.1">
    <property type="nucleotide sequence ID" value="NZ_CAPHNE010000045.1"/>
</dbReference>
<keyword evidence="1" id="KW-0813">Transport</keyword>
<keyword evidence="6" id="KW-1185">Reference proteome</keyword>
<dbReference type="GO" id="GO:0005524">
    <property type="term" value="F:ATP binding"/>
    <property type="evidence" value="ECO:0007669"/>
    <property type="project" value="UniProtKB-KW"/>
</dbReference>
<dbReference type="GO" id="GO:0015833">
    <property type="term" value="P:peptide transport"/>
    <property type="evidence" value="ECO:0007669"/>
    <property type="project" value="InterPro"/>
</dbReference>
<dbReference type="Gene3D" id="3.40.50.300">
    <property type="entry name" value="P-loop containing nucleotide triphosphate hydrolases"/>
    <property type="match status" value="2"/>
</dbReference>
<evidence type="ECO:0000256" key="1">
    <source>
        <dbReference type="ARBA" id="ARBA00022448"/>
    </source>
</evidence>
<dbReference type="InterPro" id="IPR027417">
    <property type="entry name" value="P-loop_NTPase"/>
</dbReference>
<sequence length="524" mass="59157">MNLLQVHSLQVSLQGFCLQNIDFNLEKGETLGIVGESGSGKTLLSHLILRLIKNYELQSGEILYLGQNLLEWKESQMQALRGKEISYIFQEPLSALNPLQKIKKQLSEAIVIHHPKIKPQALQQKILELLENVHLSPKILESYPYELSGGQRQRICIAIALANSPKILIADEPTTALDSTTQAQILKLLKNLQAKLNLSILFISHNLAVVSKLCSSLLVLQKGRIVERGTIKEIFESPKNPYTQMLIQSMGFHYNQESYQQNTLLEVKNLSVQYPTKKSFLGKTLESFVALEPLSFCLRERESLGIIGESGSGKSSLAHALCRLLESNIVQGEMEFLGEKFFALKGKELRHFRKKIQIIFQDPFSSLNPKMNVFQILQEGLKAHKESYQTPQMIRAKTIQSLTDVGLEESYLERYPNELSGGQRQRISIARSLILRPKVLILDEPTSALDRATQNQILTLLLNLSKQYHLSYLCISHDLSVIASLCQNVLVLKEGKMLEYGATKEVFKSPKHPYVQTLLKASEL</sequence>
<evidence type="ECO:0000256" key="3">
    <source>
        <dbReference type="ARBA" id="ARBA00022840"/>
    </source>
</evidence>
<dbReference type="PROSITE" id="PS50893">
    <property type="entry name" value="ABC_TRANSPORTER_2"/>
    <property type="match status" value="2"/>
</dbReference>
<dbReference type="CDD" id="cd03257">
    <property type="entry name" value="ABC_NikE_OppD_transporters"/>
    <property type="match status" value="2"/>
</dbReference>
<dbReference type="NCBIfam" id="NF008453">
    <property type="entry name" value="PRK11308.1"/>
    <property type="match status" value="2"/>
</dbReference>
<dbReference type="Pfam" id="PF08352">
    <property type="entry name" value="oligo_HPY"/>
    <property type="match status" value="2"/>
</dbReference>
<evidence type="ECO:0000256" key="2">
    <source>
        <dbReference type="ARBA" id="ARBA00022741"/>
    </source>
</evidence>
<dbReference type="Proteomes" id="UP000256650">
    <property type="component" value="Unassembled WGS sequence"/>
</dbReference>
<dbReference type="AlphaFoldDB" id="A0A3D8IEK5"/>
<keyword evidence="3 5" id="KW-0067">ATP-binding</keyword>
<dbReference type="NCBIfam" id="NF007739">
    <property type="entry name" value="PRK10419.1"/>
    <property type="match status" value="2"/>
</dbReference>
<dbReference type="OrthoDB" id="9814623at2"/>
<protein>
    <submittedName>
        <fullName evidence="5">ABC transporter ATP-binding protein</fullName>
    </submittedName>
</protein>
<dbReference type="GO" id="GO:0055085">
    <property type="term" value="P:transmembrane transport"/>
    <property type="evidence" value="ECO:0007669"/>
    <property type="project" value="UniProtKB-ARBA"/>
</dbReference>
<dbReference type="PROSITE" id="PS00211">
    <property type="entry name" value="ABC_TRANSPORTER_1"/>
    <property type="match status" value="2"/>
</dbReference>
<evidence type="ECO:0000313" key="5">
    <source>
        <dbReference type="EMBL" id="RDU63637.1"/>
    </source>
</evidence>
<evidence type="ECO:0000313" key="6">
    <source>
        <dbReference type="Proteomes" id="UP000256650"/>
    </source>
</evidence>
<dbReference type="GO" id="GO:0016887">
    <property type="term" value="F:ATP hydrolysis activity"/>
    <property type="evidence" value="ECO:0007669"/>
    <property type="project" value="InterPro"/>
</dbReference>
<dbReference type="InterPro" id="IPR003593">
    <property type="entry name" value="AAA+_ATPase"/>
</dbReference>
<dbReference type="SMART" id="SM00382">
    <property type="entry name" value="AAA"/>
    <property type="match status" value="2"/>
</dbReference>
<evidence type="ECO:0000259" key="4">
    <source>
        <dbReference type="PROSITE" id="PS50893"/>
    </source>
</evidence>
<dbReference type="InterPro" id="IPR013563">
    <property type="entry name" value="Oligopep_ABC_C"/>
</dbReference>
<keyword evidence="2" id="KW-0547">Nucleotide-binding</keyword>
<reference evidence="5 6" key="1">
    <citation type="submission" date="2018-04" db="EMBL/GenBank/DDBJ databases">
        <title>Novel Campyloabacter and Helicobacter Species and Strains.</title>
        <authorList>
            <person name="Mannion A.J."/>
            <person name="Shen Z."/>
            <person name="Fox J.G."/>
        </authorList>
    </citation>
    <scope>NUCLEOTIDE SEQUENCE [LARGE SCALE GENOMIC DNA]</scope>
    <source>
        <strain evidence="5 6">MIT 99-5101</strain>
    </source>
</reference>
<feature type="domain" description="ABC transporter" evidence="4">
    <location>
        <begin position="265"/>
        <end position="519"/>
    </location>
</feature>
<dbReference type="SUPFAM" id="SSF52540">
    <property type="entry name" value="P-loop containing nucleoside triphosphate hydrolases"/>
    <property type="match status" value="2"/>
</dbReference>
<organism evidence="5 6">
    <name type="scientific">Helicobacter ganmani</name>
    <dbReference type="NCBI Taxonomy" id="60246"/>
    <lineage>
        <taxon>Bacteria</taxon>
        <taxon>Pseudomonadati</taxon>
        <taxon>Campylobacterota</taxon>
        <taxon>Epsilonproteobacteria</taxon>
        <taxon>Campylobacterales</taxon>
        <taxon>Helicobacteraceae</taxon>
        <taxon>Helicobacter</taxon>
    </lineage>
</organism>
<accession>A0A3D8IEK5</accession>
<dbReference type="Pfam" id="PF00005">
    <property type="entry name" value="ABC_tran"/>
    <property type="match status" value="2"/>
</dbReference>
<feature type="domain" description="ABC transporter" evidence="4">
    <location>
        <begin position="1"/>
        <end position="247"/>
    </location>
</feature>
<dbReference type="EMBL" id="NXLS01000002">
    <property type="protein sequence ID" value="RDU63637.1"/>
    <property type="molecule type" value="Genomic_DNA"/>
</dbReference>
<name>A0A3D8IEK5_9HELI</name>
<dbReference type="GeneID" id="82535074"/>
<proteinExistence type="predicted"/>
<dbReference type="InterPro" id="IPR003439">
    <property type="entry name" value="ABC_transporter-like_ATP-bd"/>
</dbReference>
<gene>
    <name evidence="5" type="ORF">CQA43_02070</name>
</gene>
<dbReference type="InterPro" id="IPR017871">
    <property type="entry name" value="ABC_transporter-like_CS"/>
</dbReference>
<dbReference type="PANTHER" id="PTHR43776:SF8">
    <property type="entry name" value="ABC TRANSPORTER, ATP-BINDING PROTEIN"/>
    <property type="match status" value="1"/>
</dbReference>
<dbReference type="InterPro" id="IPR050319">
    <property type="entry name" value="ABC_transp_ATP-bind"/>
</dbReference>
<dbReference type="PANTHER" id="PTHR43776">
    <property type="entry name" value="TRANSPORT ATP-BINDING PROTEIN"/>
    <property type="match status" value="1"/>
</dbReference>